<dbReference type="EMBL" id="JAPDIA010000003">
    <property type="protein sequence ID" value="MDG0809810.1"/>
    <property type="molecule type" value="Genomic_DNA"/>
</dbReference>
<dbReference type="Proteomes" id="UP001153404">
    <property type="component" value="Unassembled WGS sequence"/>
</dbReference>
<protein>
    <submittedName>
        <fullName evidence="1">Uncharacterized protein</fullName>
    </submittedName>
</protein>
<dbReference type="AlphaFoldDB" id="A0A9X4KS15"/>
<evidence type="ECO:0000313" key="1">
    <source>
        <dbReference type="EMBL" id="MDG0809810.1"/>
    </source>
</evidence>
<evidence type="ECO:0000313" key="2">
    <source>
        <dbReference type="Proteomes" id="UP001153404"/>
    </source>
</evidence>
<gene>
    <name evidence="1" type="ORF">OMP40_11040</name>
</gene>
<proteinExistence type="predicted"/>
<accession>A0A9X4KS15</accession>
<sequence length="111" mass="12395">MSVIRKTFLRGRVRPNGGATLIGYEGTVEFDWSTDEAKVYMHNTPRVETYKVDSSQMAHSGGDIALAMNFLKVMRGEERSGTPIDAGLWSALLCLKAKESAETHTFKRIAW</sequence>
<comment type="caution">
    <text evidence="1">The sequence shown here is derived from an EMBL/GenBank/DDBJ whole genome shotgun (WGS) entry which is preliminary data.</text>
</comment>
<name>A0A9X4KS15_9BACL</name>
<organism evidence="1 2">
    <name type="scientific">Cohnella rhizosphaerae</name>
    <dbReference type="NCBI Taxonomy" id="1457232"/>
    <lineage>
        <taxon>Bacteria</taxon>
        <taxon>Bacillati</taxon>
        <taxon>Bacillota</taxon>
        <taxon>Bacilli</taxon>
        <taxon>Bacillales</taxon>
        <taxon>Paenibacillaceae</taxon>
        <taxon>Cohnella</taxon>
    </lineage>
</organism>
<dbReference type="Gene3D" id="3.30.360.10">
    <property type="entry name" value="Dihydrodipicolinate Reductase, domain 2"/>
    <property type="match status" value="1"/>
</dbReference>
<reference evidence="1" key="1">
    <citation type="submission" date="2022-10" db="EMBL/GenBank/DDBJ databases">
        <title>Comparative genomic analysis of Cohnella hashimotonis sp. nov., isolated from the International Space Station.</title>
        <authorList>
            <person name="Simpson A."/>
            <person name="Venkateswaran K."/>
        </authorList>
    </citation>
    <scope>NUCLEOTIDE SEQUENCE</scope>
    <source>
        <strain evidence="1">DSM 28161</strain>
    </source>
</reference>
<keyword evidence="2" id="KW-1185">Reference proteome</keyword>